<comment type="caution">
    <text evidence="1">The sequence shown here is derived from an EMBL/GenBank/DDBJ whole genome shotgun (WGS) entry which is preliminary data.</text>
</comment>
<evidence type="ECO:0000313" key="1">
    <source>
        <dbReference type="EMBL" id="CDC72761.1"/>
    </source>
</evidence>
<name>R6TXX5_9BACT</name>
<organism evidence="1 2">
    <name type="scientific">Candidatus Colimorpha enterica</name>
    <dbReference type="NCBI Taxonomy" id="3083063"/>
    <lineage>
        <taxon>Bacteria</taxon>
        <taxon>Pseudomonadati</taxon>
        <taxon>Bacteroidota</taxon>
        <taxon>Bacteroidia</taxon>
        <taxon>Bacteroidales</taxon>
        <taxon>Candidatus Colimorpha</taxon>
    </lineage>
</organism>
<dbReference type="STRING" id="1263015.BN580_00062"/>
<proteinExistence type="predicted"/>
<accession>R6TXX5</accession>
<dbReference type="Proteomes" id="UP000017938">
    <property type="component" value="Unassembled WGS sequence"/>
</dbReference>
<dbReference type="AlphaFoldDB" id="R6TXX5"/>
<gene>
    <name evidence="1" type="ORF">BN580_00062</name>
</gene>
<dbReference type="EMBL" id="CBFW010000124">
    <property type="protein sequence ID" value="CDC72761.1"/>
    <property type="molecule type" value="Genomic_DNA"/>
</dbReference>
<protein>
    <submittedName>
        <fullName evidence="1">Uncharacterized protein</fullName>
    </submittedName>
</protein>
<evidence type="ECO:0000313" key="2">
    <source>
        <dbReference type="Proteomes" id="UP000017938"/>
    </source>
</evidence>
<sequence>MPKRIVLDQAYLERIKKEDEAVVASLTAMAQKKIPCKYCNCLTITKYEDLKGHFIAFCPRCGQVATYQAADYRHYSYLPIPDITVTVRL</sequence>
<reference evidence="1" key="1">
    <citation type="submission" date="2012-11" db="EMBL/GenBank/DDBJ databases">
        <title>Dependencies among metagenomic species, viruses, plasmids and units of genetic variation.</title>
        <authorList>
            <person name="Nielsen H.B."/>
            <person name="Almeida M."/>
            <person name="Juncker A.S."/>
            <person name="Rasmussen S."/>
            <person name="Li J."/>
            <person name="Sunagawa S."/>
            <person name="Plichta D."/>
            <person name="Gautier L."/>
            <person name="Le Chatelier E."/>
            <person name="Peletier E."/>
            <person name="Bonde I."/>
            <person name="Nielsen T."/>
            <person name="Manichanh C."/>
            <person name="Arumugam M."/>
            <person name="Batto J."/>
            <person name="Santos M.B.Q.D."/>
            <person name="Blom N."/>
            <person name="Borruel N."/>
            <person name="Burgdorf K.S."/>
            <person name="Boumezbeur F."/>
            <person name="Casellas F."/>
            <person name="Dore J."/>
            <person name="Guarner F."/>
            <person name="Hansen T."/>
            <person name="Hildebrand F."/>
            <person name="Kaas R.S."/>
            <person name="Kennedy S."/>
            <person name="Kristiansen K."/>
            <person name="Kultima J.R."/>
            <person name="Leonard P."/>
            <person name="Levenez F."/>
            <person name="Lund O."/>
            <person name="Moumen B."/>
            <person name="Le Paslier D."/>
            <person name="Pons N."/>
            <person name="Pedersen O."/>
            <person name="Prifti E."/>
            <person name="Qin J."/>
            <person name="Raes J."/>
            <person name="Tap J."/>
            <person name="Tims S."/>
            <person name="Ussery D.W."/>
            <person name="Yamada T."/>
            <person name="MetaHit consortium"/>
            <person name="Renault P."/>
            <person name="Sicheritz-Ponten T."/>
            <person name="Bork P."/>
            <person name="Wang J."/>
            <person name="Brunak S."/>
            <person name="Ehrlich S.D."/>
        </authorList>
    </citation>
    <scope>NUCLEOTIDE SEQUENCE [LARGE SCALE GENOMIC DNA]</scope>
</reference>